<feature type="compositionally biased region" description="Basic and acidic residues" evidence="1">
    <location>
        <begin position="552"/>
        <end position="563"/>
    </location>
</feature>
<name>A0A8J2SSF6_9STRA</name>
<feature type="region of interest" description="Disordered" evidence="1">
    <location>
        <begin position="1"/>
        <end position="120"/>
    </location>
</feature>
<dbReference type="EMBL" id="CAKKNE010000004">
    <property type="protein sequence ID" value="CAH0373427.1"/>
    <property type="molecule type" value="Genomic_DNA"/>
</dbReference>
<dbReference type="AlphaFoldDB" id="A0A8J2SSF6"/>
<organism evidence="2 3">
    <name type="scientific">Pelagomonas calceolata</name>
    <dbReference type="NCBI Taxonomy" id="35677"/>
    <lineage>
        <taxon>Eukaryota</taxon>
        <taxon>Sar</taxon>
        <taxon>Stramenopiles</taxon>
        <taxon>Ochrophyta</taxon>
        <taxon>Pelagophyceae</taxon>
        <taxon>Pelagomonadales</taxon>
        <taxon>Pelagomonadaceae</taxon>
        <taxon>Pelagomonas</taxon>
    </lineage>
</organism>
<feature type="compositionally biased region" description="Basic and acidic residues" evidence="1">
    <location>
        <begin position="82"/>
        <end position="96"/>
    </location>
</feature>
<dbReference type="Proteomes" id="UP000789595">
    <property type="component" value="Unassembled WGS sequence"/>
</dbReference>
<sequence>MAPSVEVEATLPRSSIARTTRRRKTARKPAARGVDAPEPIKRTTLVRRRPRPSKPQPPTTTALVRRRPRPPKPQPPTLNLRELVEADPAAKYDRLPRLPGLEPRNTDPSGEGYASGYGRTRKKVFYDVPEQLGELSVQSGFSGSLGLREKPSASDYEKLPGAPSFGAVELFSAALDEDKPDRNGPTTPVKQRLFEPDLPPYSPQYVPKPSPVSDDESVARRAFPFSPPHTRKLHIKPRPKTWSGVRVRVFGDMAARELLTGAFRAEDRRSKSAPSAWKAVKKRVHGDMAARELLMGAYRTESDEIEDWRDPNEATFQQTPGAEAMSPGAMSPPNGVAPYGHTPAKADQDPGSPERQDQAAAKVQARIRGRNAREAVGRRMPMRPSFDDGGCPSPHKGSASPLDDASVDTVSIADPRRPPRGPRFMLRVRASKTRDEQRRVVGRDDLRSLRHASKCALATLGVEDSVRKRPGFGLCYKDPVTRRTISLLNDEDWLAARDGGLRLPQPQVFLLVDVGEPLRALRTCRVEFNRVELRGKAPSFDLLARTLLPHKLADARRPPEKSPPKNRTPLKERRRRCGAIRARGALLAPLVKEWTKKGRKALFEGSRDCAWVAEDPENRCGHRGEVTAKEVCRKACGFPGGVDRPTFEVESEAPTYNADPTLRGGFGGLDAAAVTSLAVGAPASDSPSSVHRDGVLEVPSPPVRKVTKKTTQVNALEKMKKLAKSAPRSCDWVAADPGHRCDERGTVAAEDACHAACYAQELKNLKRETWSAQQPLRAP</sequence>
<keyword evidence="3" id="KW-1185">Reference proteome</keyword>
<feature type="region of interest" description="Disordered" evidence="1">
    <location>
        <begin position="172"/>
        <end position="237"/>
    </location>
</feature>
<comment type="caution">
    <text evidence="2">The sequence shown here is derived from an EMBL/GenBank/DDBJ whole genome shotgun (WGS) entry which is preliminary data.</text>
</comment>
<feature type="compositionally biased region" description="Basic and acidic residues" evidence="1">
    <location>
        <begin position="147"/>
        <end position="158"/>
    </location>
</feature>
<dbReference type="PROSITE" id="PS50096">
    <property type="entry name" value="IQ"/>
    <property type="match status" value="1"/>
</dbReference>
<evidence type="ECO:0000256" key="1">
    <source>
        <dbReference type="SAM" id="MobiDB-lite"/>
    </source>
</evidence>
<gene>
    <name evidence="2" type="ORF">PECAL_4P06220</name>
</gene>
<evidence type="ECO:0000313" key="3">
    <source>
        <dbReference type="Proteomes" id="UP000789595"/>
    </source>
</evidence>
<feature type="region of interest" description="Disordered" evidence="1">
    <location>
        <begin position="136"/>
        <end position="160"/>
    </location>
</feature>
<feature type="region of interest" description="Disordered" evidence="1">
    <location>
        <begin position="303"/>
        <end position="362"/>
    </location>
</feature>
<feature type="compositionally biased region" description="Basic residues" evidence="1">
    <location>
        <begin position="19"/>
        <end position="30"/>
    </location>
</feature>
<feature type="compositionally biased region" description="Pro residues" evidence="1">
    <location>
        <begin position="197"/>
        <end position="210"/>
    </location>
</feature>
<feature type="region of interest" description="Disordered" evidence="1">
    <location>
        <begin position="552"/>
        <end position="574"/>
    </location>
</feature>
<proteinExistence type="predicted"/>
<protein>
    <submittedName>
        <fullName evidence="2">Uncharacterized protein</fullName>
    </submittedName>
</protein>
<evidence type="ECO:0000313" key="2">
    <source>
        <dbReference type="EMBL" id="CAH0373427.1"/>
    </source>
</evidence>
<accession>A0A8J2SSF6</accession>
<feature type="compositionally biased region" description="Basic and acidic residues" evidence="1">
    <location>
        <begin position="344"/>
        <end position="357"/>
    </location>
</feature>
<reference evidence="2" key="1">
    <citation type="submission" date="2021-11" db="EMBL/GenBank/DDBJ databases">
        <authorList>
            <consortium name="Genoscope - CEA"/>
            <person name="William W."/>
        </authorList>
    </citation>
    <scope>NUCLEOTIDE SEQUENCE</scope>
</reference>
<feature type="region of interest" description="Disordered" evidence="1">
    <location>
        <begin position="380"/>
        <end position="406"/>
    </location>
</feature>